<dbReference type="GeneID" id="11847010"/>
<accession>A0A0H3GLI3</accession>
<dbReference type="AlphaFoldDB" id="A0A0H3GLI3"/>
<evidence type="ECO:0000313" key="2">
    <source>
        <dbReference type="Proteomes" id="UP000007841"/>
    </source>
</evidence>
<reference evidence="1 2" key="1">
    <citation type="journal article" date="2012" name="J. Bacteriol.">
        <title>Complete genome sequence of Klebsiella pneumoniae subsp. pneumoniae HS11286, a multidrug-resistant strain isolated from human sputum.</title>
        <authorList>
            <person name="Liu P."/>
            <person name="Li P."/>
            <person name="Jiang X."/>
            <person name="Bi D."/>
            <person name="Xie Y."/>
            <person name="Tai C."/>
            <person name="Deng Z."/>
            <person name="Rajakumar K."/>
            <person name="Ou H.Y."/>
        </authorList>
    </citation>
    <scope>NUCLEOTIDE SEQUENCE [LARGE SCALE GENOMIC DNA]</scope>
    <source>
        <strain evidence="1 2">HS11286</strain>
    </source>
</reference>
<proteinExistence type="predicted"/>
<name>A0A0H3GLI3_KLEPH</name>
<dbReference type="Proteomes" id="UP000007841">
    <property type="component" value="Chromosome"/>
</dbReference>
<keyword evidence="2" id="KW-1185">Reference proteome</keyword>
<dbReference type="HOGENOM" id="CLU_3099840_0_0_6"/>
<dbReference type="RefSeq" id="YP_005226292.1">
    <property type="nucleotide sequence ID" value="NC_016845.1"/>
</dbReference>
<dbReference type="KEGG" id="kpm:KPHS_19920"/>
<evidence type="ECO:0000313" key="1">
    <source>
        <dbReference type="EMBL" id="AEW60690.1"/>
    </source>
</evidence>
<organism evidence="1 2">
    <name type="scientific">Klebsiella pneumoniae subsp. pneumoniae (strain HS11286)</name>
    <dbReference type="NCBI Taxonomy" id="1125630"/>
    <lineage>
        <taxon>Bacteria</taxon>
        <taxon>Pseudomonadati</taxon>
        <taxon>Pseudomonadota</taxon>
        <taxon>Gammaproteobacteria</taxon>
        <taxon>Enterobacterales</taxon>
        <taxon>Enterobacteriaceae</taxon>
        <taxon>Klebsiella/Raoultella group</taxon>
        <taxon>Klebsiella</taxon>
        <taxon>Klebsiella pneumoniae complex</taxon>
    </lineage>
</organism>
<gene>
    <name evidence="1" type="ordered locus">KPHS_19920</name>
</gene>
<dbReference type="RefSeq" id="WP_004147941.1">
    <property type="nucleotide sequence ID" value="NC_016845.1"/>
</dbReference>
<dbReference type="EMBL" id="CP003200">
    <property type="protein sequence ID" value="AEW60690.1"/>
    <property type="molecule type" value="Genomic_DNA"/>
</dbReference>
<sequence>MHFYNDRLTIYKMLKFHTYMNYLFLNRQRWPRRSFIFIMAFHQTNIGTTAP</sequence>
<dbReference type="STRING" id="1125630.KPHS_19920"/>
<protein>
    <submittedName>
        <fullName evidence="1">Uncharacterized protein</fullName>
    </submittedName>
</protein>